<comment type="function">
    <text evidence="8 10">Plays an essential role in the initiation and regulation of chromosomal replication. ATP-DnaA binds to the origin of replication (oriC) to initiate formation of the DNA replication initiation complex once per cell cycle. Binds the DnaA box (a 9 base pair repeat at the origin) and separates the double-stranded (ds)DNA. Forms a right-handed helical filament on oriC DNA; dsDNA binds to the exterior of the filament while single-stranded (ss)DNA is stabiized in the filament's interior. The ATP-DnaA-oriC complex binds and stabilizes one strand of the AT-rich DNA unwinding element (DUE), permitting loading of DNA polymerase. After initiation quickly degrades to an ADP-DnaA complex that is not apt for DNA replication. Binds acidic phospholipids.</text>
</comment>
<dbReference type="InterPro" id="IPR010921">
    <property type="entry name" value="Trp_repressor/repl_initiator"/>
</dbReference>
<dbReference type="Pfam" id="PF00308">
    <property type="entry name" value="Bac_DnaA"/>
    <property type="match status" value="1"/>
</dbReference>
<feature type="binding site" evidence="8">
    <location>
        <position position="159"/>
    </location>
    <ligand>
        <name>ATP</name>
        <dbReference type="ChEBI" id="CHEBI:30616"/>
    </ligand>
</feature>
<comment type="subunit">
    <text evidence="8">Oligomerizes as a right-handed, spiral filament on DNA at oriC.</text>
</comment>
<dbReference type="InterPro" id="IPR001957">
    <property type="entry name" value="Chromosome_initiator_DnaA"/>
</dbReference>
<dbReference type="PANTHER" id="PTHR30050">
    <property type="entry name" value="CHROMOSOMAL REPLICATION INITIATOR PROTEIN DNAA"/>
    <property type="match status" value="1"/>
</dbReference>
<name>A0A532V4Q1_UNCL8</name>
<evidence type="ECO:0000313" key="14">
    <source>
        <dbReference type="EMBL" id="TKJ42128.1"/>
    </source>
</evidence>
<evidence type="ECO:0000259" key="12">
    <source>
        <dbReference type="SMART" id="SM00382"/>
    </source>
</evidence>
<dbReference type="NCBIfam" id="TIGR00362">
    <property type="entry name" value="DnaA"/>
    <property type="match status" value="1"/>
</dbReference>
<dbReference type="PRINTS" id="PR00051">
    <property type="entry name" value="DNAA"/>
</dbReference>
<feature type="binding site" evidence="8">
    <location>
        <position position="161"/>
    </location>
    <ligand>
        <name>ATP</name>
        <dbReference type="ChEBI" id="CHEBI:30616"/>
    </ligand>
</feature>
<evidence type="ECO:0000256" key="6">
    <source>
        <dbReference type="ARBA" id="ARBA00023121"/>
    </source>
</evidence>
<dbReference type="GO" id="GO:0005886">
    <property type="term" value="C:plasma membrane"/>
    <property type="evidence" value="ECO:0007669"/>
    <property type="project" value="TreeGrafter"/>
</dbReference>
<evidence type="ECO:0000256" key="1">
    <source>
        <dbReference type="ARBA" id="ARBA00006583"/>
    </source>
</evidence>
<keyword evidence="4 8" id="KW-0547">Nucleotide-binding</keyword>
<proteinExistence type="inferred from homology"/>
<dbReference type="GO" id="GO:0005524">
    <property type="term" value="F:ATP binding"/>
    <property type="evidence" value="ECO:0007669"/>
    <property type="project" value="UniProtKB-UniRule"/>
</dbReference>
<dbReference type="Gene3D" id="1.10.8.60">
    <property type="match status" value="1"/>
</dbReference>
<evidence type="ECO:0000256" key="5">
    <source>
        <dbReference type="ARBA" id="ARBA00022840"/>
    </source>
</evidence>
<feature type="binding site" evidence="8">
    <location>
        <position position="157"/>
    </location>
    <ligand>
        <name>ATP</name>
        <dbReference type="ChEBI" id="CHEBI:30616"/>
    </ligand>
</feature>
<sequence length="450" mass="51122">MSMDAQNIWNLVLKKIEDQIPKSSFHAWIEPLRCLKLAEDILEVGVPNRFFYEFLDTHYNKTILSALSDISDGKIRIQYKIIKEDPVETQPEPVVESRQLKTKEINFYERTQLNPRYTYENFVEGDSNSFAKATALAVAEAPGKTPFNPLFIYGATGLGKTHLIQAIGNFSLAHNKTSNILYVTSEKFMNDFILAIKRYKTTDFSRLYRTVDLLLLDDIQFFQGKERTQMEFFHTFNSLYQAGAQIVLSSDRPPKEFDDFDKRLISRIGWGLVTDIQPPDFETRLAILQKRADQEGIDIPADVGDFLAQTFKVNIRDLEGALIRLLAYGSIAGKDLSLELAKDVLRDHIVIPSAVIDIETIQKKVADFYNIPADLLIARNRKKEVAHARQVAMFLCADLTNSSLQSIGLRFGNRDHSTVIHARNLISKRLNGDSKLSSEIQSLKSKIPSP</sequence>
<keyword evidence="7 8" id="KW-0238">DNA-binding</keyword>
<comment type="similarity">
    <text evidence="1 8 11">Belongs to the DnaA family.</text>
</comment>
<dbReference type="InterPro" id="IPR038454">
    <property type="entry name" value="DnaA_N_sf"/>
</dbReference>
<organism evidence="14">
    <name type="scientific">candidate division LCP-89 bacterium B3_LCP</name>
    <dbReference type="NCBI Taxonomy" id="2012998"/>
    <lineage>
        <taxon>Bacteria</taxon>
        <taxon>Pseudomonadati</taxon>
        <taxon>Bacteria division LCP-89</taxon>
    </lineage>
</organism>
<dbReference type="SUPFAM" id="SSF52540">
    <property type="entry name" value="P-loop containing nucleoside triphosphate hydrolases"/>
    <property type="match status" value="1"/>
</dbReference>
<dbReference type="InterPro" id="IPR027417">
    <property type="entry name" value="P-loop_NTPase"/>
</dbReference>
<dbReference type="GO" id="GO:0006270">
    <property type="term" value="P:DNA replication initiation"/>
    <property type="evidence" value="ECO:0007669"/>
    <property type="project" value="UniProtKB-UniRule"/>
</dbReference>
<feature type="domain" description="Chromosomal replication initiator DnaA C-terminal" evidence="13">
    <location>
        <begin position="357"/>
        <end position="426"/>
    </location>
</feature>
<protein>
    <recommendedName>
        <fullName evidence="8 9">Chromosomal replication initiator protein DnaA</fullName>
    </recommendedName>
</protein>
<accession>A0A532V4Q1</accession>
<keyword evidence="6 8" id="KW-0446">Lipid-binding</keyword>
<comment type="subcellular location">
    <subcellularLocation>
        <location evidence="8">Cytoplasm</location>
    </subcellularLocation>
</comment>
<dbReference type="CDD" id="cd00009">
    <property type="entry name" value="AAA"/>
    <property type="match status" value="1"/>
</dbReference>
<dbReference type="Gene3D" id="3.30.300.180">
    <property type="match status" value="1"/>
</dbReference>
<feature type="binding site" evidence="8">
    <location>
        <position position="160"/>
    </location>
    <ligand>
        <name>ATP</name>
        <dbReference type="ChEBI" id="CHEBI:30616"/>
    </ligand>
</feature>
<dbReference type="Pfam" id="PF11638">
    <property type="entry name" value="DnaA_N"/>
    <property type="match status" value="1"/>
</dbReference>
<dbReference type="InterPro" id="IPR013159">
    <property type="entry name" value="DnaA_C"/>
</dbReference>
<reference evidence="14" key="1">
    <citation type="submission" date="2017-06" db="EMBL/GenBank/DDBJ databases">
        <title>Novel microbial phyla capable of carbon fixation and sulfur reduction in deep-sea sediments.</title>
        <authorList>
            <person name="Huang J."/>
            <person name="Baker B."/>
            <person name="Wang Y."/>
        </authorList>
    </citation>
    <scope>NUCLEOTIDE SEQUENCE [LARGE SCALE GENOMIC DNA]</scope>
    <source>
        <strain evidence="14">B3_LCP</strain>
    </source>
</reference>
<dbReference type="GO" id="GO:0008289">
    <property type="term" value="F:lipid binding"/>
    <property type="evidence" value="ECO:0007669"/>
    <property type="project" value="UniProtKB-KW"/>
</dbReference>
<dbReference type="Pfam" id="PF08299">
    <property type="entry name" value="Bac_DnaA_C"/>
    <property type="match status" value="1"/>
</dbReference>
<dbReference type="Proteomes" id="UP000319619">
    <property type="component" value="Unassembled WGS sequence"/>
</dbReference>
<evidence type="ECO:0000256" key="9">
    <source>
        <dbReference type="NCBIfam" id="TIGR00362"/>
    </source>
</evidence>
<keyword evidence="2 8" id="KW-0963">Cytoplasm</keyword>
<feature type="domain" description="AAA+ ATPase" evidence="12">
    <location>
        <begin position="146"/>
        <end position="274"/>
    </location>
</feature>
<dbReference type="GO" id="GO:0003688">
    <property type="term" value="F:DNA replication origin binding"/>
    <property type="evidence" value="ECO:0007669"/>
    <property type="project" value="UniProtKB-UniRule"/>
</dbReference>
<dbReference type="HAMAP" id="MF_00377">
    <property type="entry name" value="DnaA_bact"/>
    <property type="match status" value="1"/>
</dbReference>
<evidence type="ECO:0000256" key="3">
    <source>
        <dbReference type="ARBA" id="ARBA00022705"/>
    </source>
</evidence>
<dbReference type="InterPro" id="IPR018312">
    <property type="entry name" value="Chromosome_initiator_DnaA_CS"/>
</dbReference>
<evidence type="ECO:0000256" key="7">
    <source>
        <dbReference type="ARBA" id="ARBA00023125"/>
    </source>
</evidence>
<keyword evidence="5 8" id="KW-0067">ATP-binding</keyword>
<dbReference type="SMART" id="SM00760">
    <property type="entry name" value="Bac_DnaA_C"/>
    <property type="match status" value="1"/>
</dbReference>
<dbReference type="AlphaFoldDB" id="A0A532V4Q1"/>
<dbReference type="Gene3D" id="1.10.1750.10">
    <property type="match status" value="1"/>
</dbReference>
<dbReference type="EMBL" id="NJBN01000001">
    <property type="protein sequence ID" value="TKJ42128.1"/>
    <property type="molecule type" value="Genomic_DNA"/>
</dbReference>
<dbReference type="GO" id="GO:0006275">
    <property type="term" value="P:regulation of DNA replication"/>
    <property type="evidence" value="ECO:0007669"/>
    <property type="project" value="UniProtKB-UniRule"/>
</dbReference>
<dbReference type="SMART" id="SM00382">
    <property type="entry name" value="AAA"/>
    <property type="match status" value="1"/>
</dbReference>
<dbReference type="Gene3D" id="3.40.50.300">
    <property type="entry name" value="P-loop containing nucleotide triphosphate hydrolases"/>
    <property type="match status" value="1"/>
</dbReference>
<feature type="region of interest" description="Domain I, interacts with DnaA modulators" evidence="8">
    <location>
        <begin position="1"/>
        <end position="86"/>
    </location>
</feature>
<comment type="caution">
    <text evidence="14">The sequence shown here is derived from an EMBL/GenBank/DDBJ whole genome shotgun (WGS) entry which is preliminary data.</text>
</comment>
<dbReference type="GO" id="GO:0005737">
    <property type="term" value="C:cytoplasm"/>
    <property type="evidence" value="ECO:0007669"/>
    <property type="project" value="UniProtKB-SubCell"/>
</dbReference>
<dbReference type="SUPFAM" id="SSF48295">
    <property type="entry name" value="TrpR-like"/>
    <property type="match status" value="1"/>
</dbReference>
<dbReference type="PANTHER" id="PTHR30050:SF2">
    <property type="entry name" value="CHROMOSOMAL REPLICATION INITIATOR PROTEIN DNAA"/>
    <property type="match status" value="1"/>
</dbReference>
<dbReference type="CDD" id="cd06571">
    <property type="entry name" value="Bac_DnaA_C"/>
    <property type="match status" value="1"/>
</dbReference>
<comment type="domain">
    <text evidence="8">Domain I is involved in oligomerization and binding regulators, domain II is flexibile and of varying length in different bacteria, domain III forms the AAA+ region, while domain IV binds dsDNA.</text>
</comment>
<dbReference type="InterPro" id="IPR013317">
    <property type="entry name" value="DnaA_dom"/>
</dbReference>
<evidence type="ECO:0000256" key="8">
    <source>
        <dbReference type="HAMAP-Rule" id="MF_00377"/>
    </source>
</evidence>
<evidence type="ECO:0000259" key="13">
    <source>
        <dbReference type="SMART" id="SM00760"/>
    </source>
</evidence>
<dbReference type="InterPro" id="IPR003593">
    <property type="entry name" value="AAA+_ATPase"/>
</dbReference>
<evidence type="ECO:0000256" key="4">
    <source>
        <dbReference type="ARBA" id="ARBA00022741"/>
    </source>
</evidence>
<dbReference type="FunFam" id="3.40.50.300:FF:000668">
    <property type="entry name" value="Chromosomal replication initiator protein DnaA"/>
    <property type="match status" value="1"/>
</dbReference>
<dbReference type="InterPro" id="IPR024633">
    <property type="entry name" value="DnaA_N_dom"/>
</dbReference>
<dbReference type="InterPro" id="IPR020591">
    <property type="entry name" value="Chromosome_initiator_DnaA-like"/>
</dbReference>
<evidence type="ECO:0000256" key="10">
    <source>
        <dbReference type="RuleBase" id="RU000577"/>
    </source>
</evidence>
<evidence type="ECO:0000256" key="11">
    <source>
        <dbReference type="RuleBase" id="RU004227"/>
    </source>
</evidence>
<keyword evidence="3 8" id="KW-0235">DNA replication</keyword>
<comment type="caution">
    <text evidence="8">Lacks conserved residue(s) required for the propagation of feature annotation.</text>
</comment>
<evidence type="ECO:0000256" key="2">
    <source>
        <dbReference type="ARBA" id="ARBA00022490"/>
    </source>
</evidence>
<gene>
    <name evidence="8" type="primary">dnaA</name>
    <name evidence="14" type="ORF">CEE37_00180</name>
</gene>
<feature type="region of interest" description="Domain IV, binds dsDNA" evidence="8">
    <location>
        <begin position="330"/>
        <end position="450"/>
    </location>
</feature>
<dbReference type="PROSITE" id="PS01008">
    <property type="entry name" value="DNAA"/>
    <property type="match status" value="1"/>
</dbReference>